<name>A0AAW2W2D5_SESRA</name>
<protein>
    <recommendedName>
        <fullName evidence="1">PTM/DIR17-like Tudor domain-containing protein</fullName>
    </recommendedName>
</protein>
<organism evidence="2">
    <name type="scientific">Sesamum radiatum</name>
    <name type="common">Black benniseed</name>
    <dbReference type="NCBI Taxonomy" id="300843"/>
    <lineage>
        <taxon>Eukaryota</taxon>
        <taxon>Viridiplantae</taxon>
        <taxon>Streptophyta</taxon>
        <taxon>Embryophyta</taxon>
        <taxon>Tracheophyta</taxon>
        <taxon>Spermatophyta</taxon>
        <taxon>Magnoliopsida</taxon>
        <taxon>eudicotyledons</taxon>
        <taxon>Gunneridae</taxon>
        <taxon>Pentapetalae</taxon>
        <taxon>asterids</taxon>
        <taxon>lamiids</taxon>
        <taxon>Lamiales</taxon>
        <taxon>Pedaliaceae</taxon>
        <taxon>Sesamum</taxon>
    </lineage>
</organism>
<dbReference type="InterPro" id="IPR047365">
    <property type="entry name" value="Tudor_AtPTM-like"/>
</dbReference>
<dbReference type="Pfam" id="PF21743">
    <property type="entry name" value="PTM_DIR17_Tudor"/>
    <property type="match status" value="1"/>
</dbReference>
<proteinExistence type="predicted"/>
<reference evidence="2" key="2">
    <citation type="journal article" date="2024" name="Plant">
        <title>Genomic evolution and insights into agronomic trait innovations of Sesamum species.</title>
        <authorList>
            <person name="Miao H."/>
            <person name="Wang L."/>
            <person name="Qu L."/>
            <person name="Liu H."/>
            <person name="Sun Y."/>
            <person name="Le M."/>
            <person name="Wang Q."/>
            <person name="Wei S."/>
            <person name="Zheng Y."/>
            <person name="Lin W."/>
            <person name="Duan Y."/>
            <person name="Cao H."/>
            <person name="Xiong S."/>
            <person name="Wang X."/>
            <person name="Wei L."/>
            <person name="Li C."/>
            <person name="Ma Q."/>
            <person name="Ju M."/>
            <person name="Zhao R."/>
            <person name="Li G."/>
            <person name="Mu C."/>
            <person name="Tian Q."/>
            <person name="Mei H."/>
            <person name="Zhang T."/>
            <person name="Gao T."/>
            <person name="Zhang H."/>
        </authorList>
    </citation>
    <scope>NUCLEOTIDE SEQUENCE</scope>
    <source>
        <strain evidence="2">G02</strain>
    </source>
</reference>
<feature type="domain" description="PTM/DIR17-like Tudor" evidence="1">
    <location>
        <begin position="5"/>
        <end position="51"/>
    </location>
</feature>
<dbReference type="AlphaFoldDB" id="A0AAW2W2D5"/>
<accession>A0AAW2W2D5</accession>
<evidence type="ECO:0000259" key="1">
    <source>
        <dbReference type="Pfam" id="PF21743"/>
    </source>
</evidence>
<dbReference type="EMBL" id="JACGWJ010000002">
    <property type="protein sequence ID" value="KAL0435350.1"/>
    <property type="molecule type" value="Genomic_DNA"/>
</dbReference>
<evidence type="ECO:0000313" key="2">
    <source>
        <dbReference type="EMBL" id="KAL0435350.1"/>
    </source>
</evidence>
<reference evidence="2" key="1">
    <citation type="submission" date="2020-06" db="EMBL/GenBank/DDBJ databases">
        <authorList>
            <person name="Li T."/>
            <person name="Hu X."/>
            <person name="Zhang T."/>
            <person name="Song X."/>
            <person name="Zhang H."/>
            <person name="Dai N."/>
            <person name="Sheng W."/>
            <person name="Hou X."/>
            <person name="Wei L."/>
        </authorList>
    </citation>
    <scope>NUCLEOTIDE SEQUENCE</scope>
    <source>
        <strain evidence="2">G02</strain>
        <tissue evidence="2">Leaf</tissue>
    </source>
</reference>
<comment type="caution">
    <text evidence="2">The sequence shown here is derived from an EMBL/GenBank/DDBJ whole genome shotgun (WGS) entry which is preliminary data.</text>
</comment>
<sequence>MEYVGRAVKKEFQGLGTCLGSVQAYEPTTGLFKIVYEDGGSEELELPGVSALLVSNEPPPPQLPEVAGSELGGQPKKRRRIVDIGKNDDNSVIGSISCDNLVGRDGDSGEFDLNLNESADLNDDAFNYLNGDDQGGNAVVGGAKLRDLDLNEGVNLESDEGVFLTGGVIEGSSGAKKELIDLNLDLNENFENLSDEREERLFDLNLQVMEDEVRGVDAREWQSGVNERICVEGHNQMTEELTEDVNKAILVNADGDNGNLTVNIDKNEDSPLRNCTTGVDNENVAPVNAQKKRRVERKKMLQVTILGSAHQSR</sequence>
<gene>
    <name evidence="2" type="ORF">Sradi_0242900</name>
</gene>